<sequence length="322" mass="36312">MFCSTCGESLQVSCKVCPKCGKDLTNNKEIKVRDETSRKKNLSLKEFKETKEKQWGTFFRKKPGREKGSGKQQEDLSDIVKINIGIMVPDSSQLRRVRGKSLTVNVPKNATASILREAGAEKYKAHSKDIIKQEYNYVLLYEDCTEVKTLKESSEAFVLHKYKNEYEKPYNRLNFFLNSVFIDSNPESTLSSAENNEEDIVEQVHVKRIKRAKFSSVFEEDSEDDLPSMLSSVGTLNFSTEGASTARAQPDCNLKTLKDIFPNREEHLLGAALDKTNDINLAISEIIERSSFSPVPELSSHDICASSNFCTDITGDGEFEDN</sequence>
<proteinExistence type="predicted"/>
<evidence type="ECO:0000313" key="2">
    <source>
        <dbReference type="EMBL" id="CAH3162376.1"/>
    </source>
</evidence>
<reference evidence="2 3" key="1">
    <citation type="submission" date="2022-05" db="EMBL/GenBank/DDBJ databases">
        <authorList>
            <consortium name="Genoscope - CEA"/>
            <person name="William W."/>
        </authorList>
    </citation>
    <scope>NUCLEOTIDE SEQUENCE [LARGE SCALE GENOMIC DNA]</scope>
</reference>
<accession>A0ABN8QEA5</accession>
<gene>
    <name evidence="2" type="ORF">PLOB_00005254</name>
</gene>
<name>A0ABN8QEA5_9CNID</name>
<dbReference type="InterPro" id="IPR003892">
    <property type="entry name" value="CUE"/>
</dbReference>
<feature type="non-terminal residue" evidence="2">
    <location>
        <position position="322"/>
    </location>
</feature>
<evidence type="ECO:0000313" key="3">
    <source>
        <dbReference type="Proteomes" id="UP001159405"/>
    </source>
</evidence>
<dbReference type="Pfam" id="PF02845">
    <property type="entry name" value="CUE"/>
    <property type="match status" value="1"/>
</dbReference>
<dbReference type="PROSITE" id="PS51140">
    <property type="entry name" value="CUE"/>
    <property type="match status" value="1"/>
</dbReference>
<comment type="caution">
    <text evidence="2">The sequence shown here is derived from an EMBL/GenBank/DDBJ whole genome shotgun (WGS) entry which is preliminary data.</text>
</comment>
<evidence type="ECO:0000259" key="1">
    <source>
        <dbReference type="PROSITE" id="PS51140"/>
    </source>
</evidence>
<organism evidence="2 3">
    <name type="scientific">Porites lobata</name>
    <dbReference type="NCBI Taxonomy" id="104759"/>
    <lineage>
        <taxon>Eukaryota</taxon>
        <taxon>Metazoa</taxon>
        <taxon>Cnidaria</taxon>
        <taxon>Anthozoa</taxon>
        <taxon>Hexacorallia</taxon>
        <taxon>Scleractinia</taxon>
        <taxon>Fungiina</taxon>
        <taxon>Poritidae</taxon>
        <taxon>Porites</taxon>
    </lineage>
</organism>
<dbReference type="Proteomes" id="UP001159405">
    <property type="component" value="Unassembled WGS sequence"/>
</dbReference>
<dbReference type="CDD" id="cd14279">
    <property type="entry name" value="CUE"/>
    <property type="match status" value="1"/>
</dbReference>
<dbReference type="EMBL" id="CALNXK010000123">
    <property type="protein sequence ID" value="CAH3162376.1"/>
    <property type="molecule type" value="Genomic_DNA"/>
</dbReference>
<keyword evidence="3" id="KW-1185">Reference proteome</keyword>
<feature type="domain" description="CUE" evidence="1">
    <location>
        <begin position="249"/>
        <end position="291"/>
    </location>
</feature>
<protein>
    <recommendedName>
        <fullName evidence="1">CUE domain-containing protein</fullName>
    </recommendedName>
</protein>